<accession>A0ABY9K2W0</accession>
<organism evidence="10 11">
    <name type="scientific">Shinella oryzae</name>
    <dbReference type="NCBI Taxonomy" id="2871820"/>
    <lineage>
        <taxon>Bacteria</taxon>
        <taxon>Pseudomonadati</taxon>
        <taxon>Pseudomonadota</taxon>
        <taxon>Alphaproteobacteria</taxon>
        <taxon>Hyphomicrobiales</taxon>
        <taxon>Rhizobiaceae</taxon>
        <taxon>Shinella</taxon>
    </lineage>
</organism>
<evidence type="ECO:0000256" key="5">
    <source>
        <dbReference type="ARBA" id="ARBA00022729"/>
    </source>
</evidence>
<proteinExistence type="inferred from homology"/>
<evidence type="ECO:0000256" key="9">
    <source>
        <dbReference type="SAM" id="SignalP"/>
    </source>
</evidence>
<dbReference type="InterPro" id="IPR005017">
    <property type="entry name" value="OMPP1/FadL/TodX"/>
</dbReference>
<reference evidence="10 11" key="1">
    <citation type="submission" date="2023-08" db="EMBL/GenBank/DDBJ databases">
        <title>Pathogen: clinical or host-associated sample.</title>
        <authorList>
            <person name="Hergert J."/>
            <person name="Casey R."/>
            <person name="Wagner J."/>
            <person name="Young E.L."/>
            <person name="Oakeson K.F."/>
        </authorList>
    </citation>
    <scope>NUCLEOTIDE SEQUENCE [LARGE SCALE GENOMIC DNA]</scope>
    <source>
        <strain evidence="10 11">UPHL-collab-2</strain>
    </source>
</reference>
<dbReference type="EMBL" id="CP132314">
    <property type="protein sequence ID" value="WLS02280.1"/>
    <property type="molecule type" value="Genomic_DNA"/>
</dbReference>
<evidence type="ECO:0000256" key="4">
    <source>
        <dbReference type="ARBA" id="ARBA00022692"/>
    </source>
</evidence>
<keyword evidence="3" id="KW-1134">Transmembrane beta strand</keyword>
<keyword evidence="4" id="KW-0812">Transmembrane</keyword>
<dbReference type="PANTHER" id="PTHR35093:SF8">
    <property type="entry name" value="OUTER MEMBRANE PROTEIN NMB0088-RELATED"/>
    <property type="match status" value="1"/>
</dbReference>
<dbReference type="Proteomes" id="UP001225788">
    <property type="component" value="Chromosome"/>
</dbReference>
<gene>
    <name evidence="10" type="ORF">Q9315_12675</name>
</gene>
<evidence type="ECO:0000256" key="3">
    <source>
        <dbReference type="ARBA" id="ARBA00022452"/>
    </source>
</evidence>
<evidence type="ECO:0000313" key="11">
    <source>
        <dbReference type="Proteomes" id="UP001225788"/>
    </source>
</evidence>
<dbReference type="PANTHER" id="PTHR35093">
    <property type="entry name" value="OUTER MEMBRANE PROTEIN NMB0088-RELATED"/>
    <property type="match status" value="1"/>
</dbReference>
<evidence type="ECO:0000256" key="1">
    <source>
        <dbReference type="ARBA" id="ARBA00004571"/>
    </source>
</evidence>
<evidence type="ECO:0000313" key="10">
    <source>
        <dbReference type="EMBL" id="WLS02280.1"/>
    </source>
</evidence>
<comment type="similarity">
    <text evidence="2">Belongs to the OmpP1/FadL family.</text>
</comment>
<evidence type="ECO:0000256" key="8">
    <source>
        <dbReference type="SAM" id="MobiDB-lite"/>
    </source>
</evidence>
<protein>
    <submittedName>
        <fullName evidence="10">OmpP1/FadL family transporter</fullName>
    </submittedName>
</protein>
<name>A0ABY9K2W0_9HYPH</name>
<keyword evidence="5 9" id="KW-0732">Signal</keyword>
<dbReference type="SUPFAM" id="SSF56935">
    <property type="entry name" value="Porins"/>
    <property type="match status" value="1"/>
</dbReference>
<sequence length="431" mass="46158">MRKKNFGLGAMTAATLLAATSAQAGGLERGGYNIDLLFDPSDYVIDSSVTYVNPQRKLNNVRDSNTDLIPPNGDGNLNGRPNQGIRATEGYWVKRLGFKASLGDAVDCMADYSEPWGAHLNQGANWAGANENIETKIKSRNYATTCSYSFDVGTGKLRVIGGAFYQEVSGFQDRLVYDLPALGFPNSGIGSLNMEGDGWGWRAGLAYEIEEYALRTSIVYNSAVKLDNLEGTLDLRGLPIGLGGNSYAGVVTPVYGSASMPDSVELKFQTGVAPGWLVFGSVKWTDWSQLQSLPFCATATMGAVSCVTRDASNPVSGELTSIDLLYRDGWTISGGVGHKFNEQWSGAASLTWDRGVSTGIGTHTDTWTLGAGVSYTPTENIELRLSGALGLLTSGSSREVIKDGRPYGQRASYDFDNDLVSAISTSLKVKF</sequence>
<keyword evidence="7" id="KW-0998">Cell outer membrane</keyword>
<keyword evidence="11" id="KW-1185">Reference proteome</keyword>
<feature type="signal peptide" evidence="9">
    <location>
        <begin position="1"/>
        <end position="24"/>
    </location>
</feature>
<evidence type="ECO:0000256" key="2">
    <source>
        <dbReference type="ARBA" id="ARBA00008163"/>
    </source>
</evidence>
<feature type="chain" id="PRO_5045662732" evidence="9">
    <location>
        <begin position="25"/>
        <end position="431"/>
    </location>
</feature>
<comment type="subcellular location">
    <subcellularLocation>
        <location evidence="1">Cell outer membrane</location>
        <topology evidence="1">Multi-pass membrane protein</topology>
    </subcellularLocation>
</comment>
<dbReference type="Pfam" id="PF03349">
    <property type="entry name" value="Toluene_X"/>
    <property type="match status" value="1"/>
</dbReference>
<keyword evidence="6" id="KW-0472">Membrane</keyword>
<evidence type="ECO:0000256" key="7">
    <source>
        <dbReference type="ARBA" id="ARBA00023237"/>
    </source>
</evidence>
<evidence type="ECO:0000256" key="6">
    <source>
        <dbReference type="ARBA" id="ARBA00023136"/>
    </source>
</evidence>
<dbReference type="Gene3D" id="2.40.160.60">
    <property type="entry name" value="Outer membrane protein transport protein (OMPP1/FadL/TodX)"/>
    <property type="match status" value="1"/>
</dbReference>
<dbReference type="RefSeq" id="WP_306157548.1">
    <property type="nucleotide sequence ID" value="NZ_CP132314.1"/>
</dbReference>
<feature type="region of interest" description="Disordered" evidence="8">
    <location>
        <begin position="62"/>
        <end position="81"/>
    </location>
</feature>